<evidence type="ECO:0000313" key="2">
    <source>
        <dbReference type="Proteomes" id="UP001652621"/>
    </source>
</evidence>
<keyword evidence="2" id="KW-1185">Reference proteome</keyword>
<organism evidence="2 3">
    <name type="scientific">Musca domestica</name>
    <name type="common">House fly</name>
    <dbReference type="NCBI Taxonomy" id="7370"/>
    <lineage>
        <taxon>Eukaryota</taxon>
        <taxon>Metazoa</taxon>
        <taxon>Ecdysozoa</taxon>
        <taxon>Arthropoda</taxon>
        <taxon>Hexapoda</taxon>
        <taxon>Insecta</taxon>
        <taxon>Pterygota</taxon>
        <taxon>Neoptera</taxon>
        <taxon>Endopterygota</taxon>
        <taxon>Diptera</taxon>
        <taxon>Brachycera</taxon>
        <taxon>Muscomorpha</taxon>
        <taxon>Muscoidea</taxon>
        <taxon>Muscidae</taxon>
        <taxon>Musca</taxon>
    </lineage>
</organism>
<accession>A0ABM3VCJ2</accession>
<reference evidence="3" key="1">
    <citation type="submission" date="2025-08" db="UniProtKB">
        <authorList>
            <consortium name="RefSeq"/>
        </authorList>
    </citation>
    <scope>IDENTIFICATION</scope>
    <source>
        <strain evidence="3">Aabys</strain>
        <tissue evidence="3">Whole body</tissue>
    </source>
</reference>
<name>A0ABM3VCJ2_MUSDO</name>
<sequence>MPCWPKIKILMNRNNSAAAASVESMKNSHLDDRLTAASLQYAREMSAAAAVAAAAASGGMSEQEALQRIHESREYDSPSPDGMSRSESPTSSHRSSPPISPGCEDQQTFGHAWHGFG</sequence>
<protein>
    <submittedName>
        <fullName evidence="3">Uncharacterized protein LOC131804532</fullName>
    </submittedName>
</protein>
<feature type="region of interest" description="Disordered" evidence="1">
    <location>
        <begin position="55"/>
        <end position="117"/>
    </location>
</feature>
<gene>
    <name evidence="3" type="primary">LOC131804532</name>
</gene>
<evidence type="ECO:0000313" key="3">
    <source>
        <dbReference type="RefSeq" id="XP_058983505.1"/>
    </source>
</evidence>
<feature type="compositionally biased region" description="Basic and acidic residues" evidence="1">
    <location>
        <begin position="65"/>
        <end position="76"/>
    </location>
</feature>
<dbReference type="RefSeq" id="XP_058983505.1">
    <property type="nucleotide sequence ID" value="XM_059127522.1"/>
</dbReference>
<dbReference type="Proteomes" id="UP001652621">
    <property type="component" value="Unplaced"/>
</dbReference>
<dbReference type="GeneID" id="131804532"/>
<feature type="compositionally biased region" description="Low complexity" evidence="1">
    <location>
        <begin position="85"/>
        <end position="97"/>
    </location>
</feature>
<proteinExistence type="predicted"/>
<evidence type="ECO:0000256" key="1">
    <source>
        <dbReference type="SAM" id="MobiDB-lite"/>
    </source>
</evidence>